<feature type="region of interest" description="Disordered" evidence="1">
    <location>
        <begin position="1"/>
        <end position="73"/>
    </location>
</feature>
<feature type="compositionally biased region" description="Low complexity" evidence="1">
    <location>
        <begin position="14"/>
        <end position="69"/>
    </location>
</feature>
<proteinExistence type="predicted"/>
<sequence>MIALGLGACGGGDPDPATTPVASASAPVSSTPAATTSGTPTSSSSSGATSSPSPSAGASASADPAPSGGDETPWIAIAGRTEYAGSGSSSITGVRLGMHQGYERIVVDLAPTDGDSVGWFANPTGTAVQDFSGEPLDVDGDRFLDISLTGIANGADGTTDSAGRQAFRGDVDAPEGAELVEEVHVEGAWEGQAQVVVGLDDDVREYRLTRLSDPARIVVDVR</sequence>
<evidence type="ECO:0000259" key="2">
    <source>
        <dbReference type="Pfam" id="PF24837"/>
    </source>
</evidence>
<accession>A0ABV5LPU9</accession>
<evidence type="ECO:0000256" key="1">
    <source>
        <dbReference type="SAM" id="MobiDB-lite"/>
    </source>
</evidence>
<organism evidence="3 4">
    <name type="scientific">Kineococcus gynurae</name>
    <dbReference type="NCBI Taxonomy" id="452979"/>
    <lineage>
        <taxon>Bacteria</taxon>
        <taxon>Bacillati</taxon>
        <taxon>Actinomycetota</taxon>
        <taxon>Actinomycetes</taxon>
        <taxon>Kineosporiales</taxon>
        <taxon>Kineosporiaceae</taxon>
        <taxon>Kineococcus</taxon>
    </lineage>
</organism>
<dbReference type="RefSeq" id="WP_380134554.1">
    <property type="nucleotide sequence ID" value="NZ_JBHLUI010000002.1"/>
</dbReference>
<keyword evidence="4" id="KW-1185">Reference proteome</keyword>
<dbReference type="InterPro" id="IPR056303">
    <property type="entry name" value="AMIN-like"/>
</dbReference>
<dbReference type="EMBL" id="JBHMDM010000002">
    <property type="protein sequence ID" value="MFB9376102.1"/>
    <property type="molecule type" value="Genomic_DNA"/>
</dbReference>
<evidence type="ECO:0000313" key="3">
    <source>
        <dbReference type="EMBL" id="MFB9376102.1"/>
    </source>
</evidence>
<gene>
    <name evidence="3" type="ORF">ACFFVI_03885</name>
</gene>
<evidence type="ECO:0000313" key="4">
    <source>
        <dbReference type="Proteomes" id="UP001589748"/>
    </source>
</evidence>
<reference evidence="3 4" key="1">
    <citation type="submission" date="2024-09" db="EMBL/GenBank/DDBJ databases">
        <authorList>
            <person name="Sun Q."/>
            <person name="Mori K."/>
        </authorList>
    </citation>
    <scope>NUCLEOTIDE SEQUENCE [LARGE SCALE GENOMIC DNA]</scope>
    <source>
        <strain evidence="3 4">TISTR 1856</strain>
    </source>
</reference>
<protein>
    <recommendedName>
        <fullName evidence="2">AMIN-like domain-containing protein</fullName>
    </recommendedName>
</protein>
<dbReference type="Proteomes" id="UP001589748">
    <property type="component" value="Unassembled WGS sequence"/>
</dbReference>
<dbReference type="Pfam" id="PF24837">
    <property type="entry name" value="AMIN-like"/>
    <property type="match status" value="1"/>
</dbReference>
<name>A0ABV5LPU9_9ACTN</name>
<feature type="domain" description="AMIN-like" evidence="2">
    <location>
        <begin position="90"/>
        <end position="221"/>
    </location>
</feature>
<comment type="caution">
    <text evidence="3">The sequence shown here is derived from an EMBL/GenBank/DDBJ whole genome shotgun (WGS) entry which is preliminary data.</text>
</comment>